<dbReference type="SUPFAM" id="SSF56672">
    <property type="entry name" value="DNA/RNA polymerases"/>
    <property type="match status" value="1"/>
</dbReference>
<dbReference type="Pfam" id="PF25597">
    <property type="entry name" value="SH3_retrovirus"/>
    <property type="match status" value="1"/>
</dbReference>
<feature type="compositionally biased region" description="Low complexity" evidence="1">
    <location>
        <begin position="159"/>
        <end position="170"/>
    </location>
</feature>
<dbReference type="AlphaFoldDB" id="A0A438D681"/>
<dbReference type="InterPro" id="IPR043502">
    <property type="entry name" value="DNA/RNA_pol_sf"/>
</dbReference>
<evidence type="ECO:0000259" key="2">
    <source>
        <dbReference type="Pfam" id="PF07727"/>
    </source>
</evidence>
<dbReference type="Pfam" id="PF07727">
    <property type="entry name" value="RVT_2"/>
    <property type="match status" value="1"/>
</dbReference>
<dbReference type="EMBL" id="QGNW01001775">
    <property type="protein sequence ID" value="RVW30995.1"/>
    <property type="molecule type" value="Genomic_DNA"/>
</dbReference>
<dbReference type="Proteomes" id="UP000288805">
    <property type="component" value="Unassembled WGS sequence"/>
</dbReference>
<gene>
    <name evidence="4" type="primary">POLX_70</name>
    <name evidence="4" type="ORF">CK203_100660</name>
</gene>
<dbReference type="PANTHER" id="PTHR11439:SF517">
    <property type="entry name" value="CYSTEINE-RICH RLK (RECEPTOR-LIKE PROTEIN KINASE) 8"/>
    <property type="match status" value="1"/>
</dbReference>
<evidence type="ECO:0000313" key="5">
    <source>
        <dbReference type="Proteomes" id="UP000288805"/>
    </source>
</evidence>
<organism evidence="4 5">
    <name type="scientific">Vitis vinifera</name>
    <name type="common">Grape</name>
    <dbReference type="NCBI Taxonomy" id="29760"/>
    <lineage>
        <taxon>Eukaryota</taxon>
        <taxon>Viridiplantae</taxon>
        <taxon>Streptophyta</taxon>
        <taxon>Embryophyta</taxon>
        <taxon>Tracheophyta</taxon>
        <taxon>Spermatophyta</taxon>
        <taxon>Magnoliopsida</taxon>
        <taxon>eudicotyledons</taxon>
        <taxon>Gunneridae</taxon>
        <taxon>Pentapetalae</taxon>
        <taxon>rosids</taxon>
        <taxon>Vitales</taxon>
        <taxon>Vitaceae</taxon>
        <taxon>Viteae</taxon>
        <taxon>Vitis</taxon>
    </lineage>
</organism>
<feature type="domain" description="Reverse transcriptase Ty1/copia-type" evidence="2">
    <location>
        <begin position="206"/>
        <end position="449"/>
    </location>
</feature>
<evidence type="ECO:0000256" key="1">
    <source>
        <dbReference type="SAM" id="MobiDB-lite"/>
    </source>
</evidence>
<sequence length="668" mass="76580">MVRSLLARGKIPKSFWPEALNWSIHVLNRSPTFYVQNMTPEEAWSGQKPAEDDFKIFGCIAYAHVPNEKKKKLDDKGEKCVFLGISEASKAYKLFNPLTKKIVTNKDVIFDEESTRNWNGQQPTQVIFDSDDEEERQQLLQQQIPTVSIPESPLNDTPTAAETSSTTAESNVVAESRLHRVRKRPAWMQDFERKAMNEDIESIEKNNSWELVELPKGQKSIGVKWVYKTKLNKDGGVDKYKARLVAKGYKQEFRVDYKEVFAPVAKLDTICLVLSMATQNLWSIHQLDVKSEFLHGELEEEVYIEQTPGYVKQGYENQVYRLKKAPYGLKQALRAWYSRIDAYFTEEGFIKCPYEHTIYTKYGVDKKILILCLYVDDLIYTSNNKTMLADFKKSMMKEFDMTDMGLMHYFLGIEVVQSSAGVFISQRKYALEILDKFMLKDCNSVITPSEVGLKLSKSGAGKRVDSTLYKQIVGSLMYLTSTRPDIMHAVNLISRYMENPTEVHLLAAKRIFRYLKGTVDFRIYTKGNSGAIAWSLKKQQIVTLSTTEAEFVAAASSSCQAIWLRRLLEVLHNQQQGPTVIYCDNLSVIKLSKNLVLHGRSKHIDVRYHFLRDLCKDGVIDLVFCKSEDQIANILTKPLKPAVFMKLRSMLGVSWSYFYAFVVMALLS</sequence>
<dbReference type="InterPro" id="IPR013103">
    <property type="entry name" value="RVT_2"/>
</dbReference>
<name>A0A438D681_VITVI</name>
<dbReference type="CDD" id="cd09272">
    <property type="entry name" value="RNase_HI_RT_Ty1"/>
    <property type="match status" value="1"/>
</dbReference>
<feature type="region of interest" description="Disordered" evidence="1">
    <location>
        <begin position="146"/>
        <end position="173"/>
    </location>
</feature>
<reference evidence="4 5" key="1">
    <citation type="journal article" date="2018" name="PLoS Genet.">
        <title>Population sequencing reveals clonal diversity and ancestral inbreeding in the grapevine cultivar Chardonnay.</title>
        <authorList>
            <person name="Roach M.J."/>
            <person name="Johnson D.L."/>
            <person name="Bohlmann J."/>
            <person name="van Vuuren H.J."/>
            <person name="Jones S.J."/>
            <person name="Pretorius I.S."/>
            <person name="Schmidt S.A."/>
            <person name="Borneman A.R."/>
        </authorList>
    </citation>
    <scope>NUCLEOTIDE SEQUENCE [LARGE SCALE GENOMIC DNA]</scope>
    <source>
        <strain evidence="5">cv. Chardonnay</strain>
        <tissue evidence="4">Leaf</tissue>
    </source>
</reference>
<dbReference type="PANTHER" id="PTHR11439">
    <property type="entry name" value="GAG-POL-RELATED RETROTRANSPOSON"/>
    <property type="match status" value="1"/>
</dbReference>
<evidence type="ECO:0000313" key="4">
    <source>
        <dbReference type="EMBL" id="RVW30995.1"/>
    </source>
</evidence>
<protein>
    <submittedName>
        <fullName evidence="4">Retrovirus-related Pol polyprotein from transposon TNT 1-94</fullName>
    </submittedName>
</protein>
<comment type="caution">
    <text evidence="4">The sequence shown here is derived from an EMBL/GenBank/DDBJ whole genome shotgun (WGS) entry which is preliminary data.</text>
</comment>
<feature type="domain" description="Retroviral polymerase SH3-like" evidence="3">
    <location>
        <begin position="59"/>
        <end position="121"/>
    </location>
</feature>
<dbReference type="InterPro" id="IPR057670">
    <property type="entry name" value="SH3_retrovirus"/>
</dbReference>
<proteinExistence type="predicted"/>
<evidence type="ECO:0000259" key="3">
    <source>
        <dbReference type="Pfam" id="PF25597"/>
    </source>
</evidence>
<accession>A0A438D681</accession>